<dbReference type="Pfam" id="PF21814">
    <property type="entry name" value="DUF6883"/>
    <property type="match status" value="1"/>
</dbReference>
<sequence length="120" mass="13780">MSILNCLMKLPKGDQVKPEQIISKLITYTLKTDHKDGQHKARLFKSKLGIALDNKDILVEALIKIAKDNDYVFTQNSQYGQKYVIDFDLTTSKGTSKIRSAWIIRSEEDYPRLTTVYPLD</sequence>
<dbReference type="EMBL" id="CP073041">
    <property type="protein sequence ID" value="UXE62873.1"/>
    <property type="molecule type" value="Genomic_DNA"/>
</dbReference>
<protein>
    <recommendedName>
        <fullName evidence="1">DUF6883 domain-containing protein</fullName>
    </recommendedName>
</protein>
<gene>
    <name evidence="2" type="ORF">KA717_09315</name>
</gene>
<proteinExistence type="predicted"/>
<evidence type="ECO:0000313" key="2">
    <source>
        <dbReference type="EMBL" id="UXE62873.1"/>
    </source>
</evidence>
<feature type="domain" description="DUF6883" evidence="1">
    <location>
        <begin position="23"/>
        <end position="119"/>
    </location>
</feature>
<dbReference type="InterPro" id="IPR049250">
    <property type="entry name" value="DUF6883"/>
</dbReference>
<organism evidence="2">
    <name type="scientific">Woronichinia naegeliana WA131</name>
    <dbReference type="NCBI Taxonomy" id="2824559"/>
    <lineage>
        <taxon>Bacteria</taxon>
        <taxon>Bacillati</taxon>
        <taxon>Cyanobacteriota</taxon>
        <taxon>Cyanophyceae</taxon>
        <taxon>Synechococcales</taxon>
        <taxon>Coelosphaeriaceae</taxon>
        <taxon>Woronichinia</taxon>
    </lineage>
</organism>
<evidence type="ECO:0000259" key="1">
    <source>
        <dbReference type="Pfam" id="PF21814"/>
    </source>
</evidence>
<name>A0A977KZP6_9CYAN</name>
<accession>A0A977KZP6</accession>
<reference evidence="2" key="1">
    <citation type="submission" date="2021-04" db="EMBL/GenBank/DDBJ databases">
        <title>Genome sequence of Woronichinia naegeliana from Washington state freshwater lake bloom.</title>
        <authorList>
            <person name="Dreher T.W."/>
        </authorList>
    </citation>
    <scope>NUCLEOTIDE SEQUENCE</scope>
    <source>
        <strain evidence="2">WA131</strain>
    </source>
</reference>
<dbReference type="Proteomes" id="UP001065613">
    <property type="component" value="Chromosome"/>
</dbReference>
<dbReference type="AlphaFoldDB" id="A0A977KZP6"/>
<dbReference type="KEGG" id="wna:KA717_09315"/>